<keyword evidence="2" id="KW-1185">Reference proteome</keyword>
<name>A0AA39TJ73_9AGAR</name>
<dbReference type="AlphaFoldDB" id="A0AA39TJ73"/>
<proteinExistence type="predicted"/>
<comment type="caution">
    <text evidence="1">The sequence shown here is derived from an EMBL/GenBank/DDBJ whole genome shotgun (WGS) entry which is preliminary data.</text>
</comment>
<gene>
    <name evidence="1" type="ORF">IW261DRAFT_1577227</name>
</gene>
<reference evidence="1" key="1">
    <citation type="submission" date="2023-06" db="EMBL/GenBank/DDBJ databases">
        <authorList>
            <consortium name="Lawrence Berkeley National Laboratory"/>
            <person name="Ahrendt S."/>
            <person name="Sahu N."/>
            <person name="Indic B."/>
            <person name="Wong-Bajracharya J."/>
            <person name="Merenyi Z."/>
            <person name="Ke H.-M."/>
            <person name="Monk M."/>
            <person name="Kocsube S."/>
            <person name="Drula E."/>
            <person name="Lipzen A."/>
            <person name="Balint B."/>
            <person name="Henrissat B."/>
            <person name="Andreopoulos B."/>
            <person name="Martin F.M."/>
            <person name="Harder C.B."/>
            <person name="Rigling D."/>
            <person name="Ford K.L."/>
            <person name="Foster G.D."/>
            <person name="Pangilinan J."/>
            <person name="Papanicolaou A."/>
            <person name="Barry K."/>
            <person name="LaButti K."/>
            <person name="Viragh M."/>
            <person name="Koriabine M."/>
            <person name="Yan M."/>
            <person name="Riley R."/>
            <person name="Champramary S."/>
            <person name="Plett K.L."/>
            <person name="Tsai I.J."/>
            <person name="Slot J."/>
            <person name="Sipos G."/>
            <person name="Plett J."/>
            <person name="Nagy L.G."/>
            <person name="Grigoriev I.V."/>
        </authorList>
    </citation>
    <scope>NUCLEOTIDE SEQUENCE</scope>
    <source>
        <strain evidence="1">ICMP 16352</strain>
    </source>
</reference>
<organism evidence="1 2">
    <name type="scientific">Armillaria novae-zelandiae</name>
    <dbReference type="NCBI Taxonomy" id="153914"/>
    <lineage>
        <taxon>Eukaryota</taxon>
        <taxon>Fungi</taxon>
        <taxon>Dikarya</taxon>
        <taxon>Basidiomycota</taxon>
        <taxon>Agaricomycotina</taxon>
        <taxon>Agaricomycetes</taxon>
        <taxon>Agaricomycetidae</taxon>
        <taxon>Agaricales</taxon>
        <taxon>Marasmiineae</taxon>
        <taxon>Physalacriaceae</taxon>
        <taxon>Armillaria</taxon>
    </lineage>
</organism>
<evidence type="ECO:0000313" key="2">
    <source>
        <dbReference type="Proteomes" id="UP001175227"/>
    </source>
</evidence>
<sequence>MPVIEVIEDVELVKQINDPWNFFYELDTLKRIEADYHQRMKVKVQADIDRTREKDEVLYTQLPSKLPLCKHEHTPEEMIAMSVMEDAKSGTNI</sequence>
<dbReference type="EMBL" id="JAUEPR010000157">
    <property type="protein sequence ID" value="KAK0460887.1"/>
    <property type="molecule type" value="Genomic_DNA"/>
</dbReference>
<evidence type="ECO:0000313" key="1">
    <source>
        <dbReference type="EMBL" id="KAK0460887.1"/>
    </source>
</evidence>
<dbReference type="Proteomes" id="UP001175227">
    <property type="component" value="Unassembled WGS sequence"/>
</dbReference>
<accession>A0AA39TJ73</accession>
<protein>
    <submittedName>
        <fullName evidence="1">Uncharacterized protein</fullName>
    </submittedName>
</protein>